<dbReference type="PANTHER" id="PTHR32060">
    <property type="entry name" value="TAIL-SPECIFIC PROTEASE"/>
    <property type="match status" value="1"/>
</dbReference>
<name>A0A7G6VXG4_9SPHN</name>
<dbReference type="Proteomes" id="UP000515297">
    <property type="component" value="Chromosome"/>
</dbReference>
<dbReference type="CDD" id="cd06567">
    <property type="entry name" value="Peptidase_S41"/>
    <property type="match status" value="1"/>
</dbReference>
<evidence type="ECO:0000259" key="2">
    <source>
        <dbReference type="Pfam" id="PF03572"/>
    </source>
</evidence>
<keyword evidence="1" id="KW-0732">Signal</keyword>
<dbReference type="Pfam" id="PF03572">
    <property type="entry name" value="Peptidase_S41"/>
    <property type="match status" value="1"/>
</dbReference>
<gene>
    <name evidence="3" type="ORF">H4O24_07530</name>
</gene>
<evidence type="ECO:0000256" key="1">
    <source>
        <dbReference type="SAM" id="SignalP"/>
    </source>
</evidence>
<dbReference type="SUPFAM" id="SSF52096">
    <property type="entry name" value="ClpP/crotonase"/>
    <property type="match status" value="1"/>
</dbReference>
<feature type="domain" description="Tail specific protease" evidence="2">
    <location>
        <begin position="300"/>
        <end position="491"/>
    </location>
</feature>
<protein>
    <recommendedName>
        <fullName evidence="2">Tail specific protease domain-containing protein</fullName>
    </recommendedName>
</protein>
<dbReference type="AlphaFoldDB" id="A0A7G6VXG4"/>
<organism evidence="3 4">
    <name type="scientific">Croceicoccus marinus</name>
    <dbReference type="NCBI Taxonomy" id="450378"/>
    <lineage>
        <taxon>Bacteria</taxon>
        <taxon>Pseudomonadati</taxon>
        <taxon>Pseudomonadota</taxon>
        <taxon>Alphaproteobacteria</taxon>
        <taxon>Sphingomonadales</taxon>
        <taxon>Erythrobacteraceae</taxon>
        <taxon>Croceicoccus</taxon>
    </lineage>
</organism>
<feature type="chain" id="PRO_5028995770" description="Tail specific protease domain-containing protein" evidence="1">
    <location>
        <begin position="21"/>
        <end position="526"/>
    </location>
</feature>
<dbReference type="InterPro" id="IPR005151">
    <property type="entry name" value="Tail-specific_protease"/>
</dbReference>
<dbReference type="EMBL" id="CP060052">
    <property type="protein sequence ID" value="QNE06429.1"/>
    <property type="molecule type" value="Genomic_DNA"/>
</dbReference>
<feature type="signal peptide" evidence="1">
    <location>
        <begin position="1"/>
        <end position="20"/>
    </location>
</feature>
<accession>A0A7G6VXG4</accession>
<dbReference type="GO" id="GO:0004175">
    <property type="term" value="F:endopeptidase activity"/>
    <property type="evidence" value="ECO:0007669"/>
    <property type="project" value="TreeGrafter"/>
</dbReference>
<reference evidence="3 4" key="1">
    <citation type="submission" date="2020-08" db="EMBL/GenBank/DDBJ databases">
        <authorList>
            <person name="Liu G."/>
            <person name="Sun C."/>
        </authorList>
    </citation>
    <scope>NUCLEOTIDE SEQUENCE [LARGE SCALE GENOMIC DNA]</scope>
    <source>
        <strain evidence="3 4">OT19</strain>
    </source>
</reference>
<dbReference type="InterPro" id="IPR029045">
    <property type="entry name" value="ClpP/crotonase-like_dom_sf"/>
</dbReference>
<sequence length="526" mass="56021">MLLRLLPALACLAAISPATAAASAPAPDLAPALTPNPTPAPAPARQPETCADCYGAQEAREDLATLYRRLQQEHVDLFARRDRAAHDAKMAELLARIDGPVPKAEFHLMLHEAMAFGRIAHAKTEAAILDALAHVRSGGRIIPLSVSYRGDAMLTDQWAAAGGALPPGSRITRIDGLEVADIESRARRIISADTDRLLRSQMEAALPIFLHLLLGPRDAVEVAYVAPGGAAGTIMVPSLSYGDMTALQDARPVAAPARDPLRRIARDLGQGIHYLQPGPFLASEDERGETGDAYAIEGFRRFVDDAFAQIAASGATDLLIDLRGNPGGDVSFSDLITARLTDRPYRFASRYEVRAGPATKAIWAKRAAGTEFDPGSLSGRMAAAIADAPVGGRVAVDLPAAQPIRDHAFRGRVWALIDRHSYSNAAVVAALLQDLDIAVIMGEETADLPTTYGAVESFTLPHSGAAIIYPKAYMVRPSGSEETRGVVPDIPLAPGPVGEDRDIMLDQALSRIAAERNALSYTQPER</sequence>
<dbReference type="GO" id="GO:0030288">
    <property type="term" value="C:outer membrane-bounded periplasmic space"/>
    <property type="evidence" value="ECO:0007669"/>
    <property type="project" value="TreeGrafter"/>
</dbReference>
<dbReference type="GO" id="GO:0007165">
    <property type="term" value="P:signal transduction"/>
    <property type="evidence" value="ECO:0007669"/>
    <property type="project" value="TreeGrafter"/>
</dbReference>
<dbReference type="Gene3D" id="3.90.226.10">
    <property type="entry name" value="2-enoyl-CoA Hydratase, Chain A, domain 1"/>
    <property type="match status" value="1"/>
</dbReference>
<dbReference type="GO" id="GO:0008236">
    <property type="term" value="F:serine-type peptidase activity"/>
    <property type="evidence" value="ECO:0007669"/>
    <property type="project" value="InterPro"/>
</dbReference>
<dbReference type="RefSeq" id="WP_185885422.1">
    <property type="nucleotide sequence ID" value="NZ_CP060052.1"/>
</dbReference>
<proteinExistence type="predicted"/>
<dbReference type="GO" id="GO:0006508">
    <property type="term" value="P:proteolysis"/>
    <property type="evidence" value="ECO:0007669"/>
    <property type="project" value="InterPro"/>
</dbReference>
<evidence type="ECO:0000313" key="3">
    <source>
        <dbReference type="EMBL" id="QNE06429.1"/>
    </source>
</evidence>
<dbReference type="PANTHER" id="PTHR32060:SF30">
    <property type="entry name" value="CARBOXY-TERMINAL PROCESSING PROTEASE CTPA"/>
    <property type="match status" value="1"/>
</dbReference>
<evidence type="ECO:0000313" key="4">
    <source>
        <dbReference type="Proteomes" id="UP000515297"/>
    </source>
</evidence>